<evidence type="ECO:0000256" key="1">
    <source>
        <dbReference type="SAM" id="Phobius"/>
    </source>
</evidence>
<reference evidence="2" key="1">
    <citation type="submission" date="2023-06" db="EMBL/GenBank/DDBJ databases">
        <title>Robiginitalea aurantiacus sp. nov. and Algoriphagus sediminis sp. nov., isolated from coastal sediment.</title>
        <authorList>
            <person name="Zhou Z.Y."/>
            <person name="An J."/>
            <person name="Jia Y.W."/>
            <person name="Du Z.J."/>
        </authorList>
    </citation>
    <scope>NUCLEOTIDE SEQUENCE</scope>
    <source>
        <strain evidence="2">M39</strain>
    </source>
</reference>
<keyword evidence="1" id="KW-0812">Transmembrane</keyword>
<keyword evidence="1" id="KW-1133">Transmembrane helix</keyword>
<protein>
    <submittedName>
        <fullName evidence="2">C-GCAxxG-C-C family (Seleno)protein</fullName>
    </submittedName>
</protein>
<dbReference type="RefSeq" id="WP_289724455.1">
    <property type="nucleotide sequence ID" value="NZ_JAUDUY010000002.1"/>
</dbReference>
<dbReference type="Pfam" id="PF09719">
    <property type="entry name" value="C_GCAxxG_C_C"/>
    <property type="match status" value="2"/>
</dbReference>
<keyword evidence="1" id="KW-0472">Membrane</keyword>
<dbReference type="EMBL" id="JAUDUY010000002">
    <property type="protein sequence ID" value="MDM9630878.1"/>
    <property type="molecule type" value="Genomic_DNA"/>
</dbReference>
<evidence type="ECO:0000313" key="3">
    <source>
        <dbReference type="Proteomes" id="UP001174839"/>
    </source>
</evidence>
<accession>A0ABT7WDA5</accession>
<sequence length="272" mass="29587">MLKECRTCSRTFATILNRQFGHPRVPEEKAMNLMAGGILNQGYQCGMLWGATLAVGAESFRRNEKAADAIAVAVLATRHVVQSFLNLTETMNCREIIGYDLTTLSGMAKFMIKTTIKGNENSRCFNLAEAWAPAAIDAATEMLEQKAETKNETKSCASEVVRQMGGSQEEMVMVAGFAGGLGLYGGACGALSAALWKNTLDWCRKNPDEDPPYFNNKTARRILKSFKAETKGKMRCNEICGQCFKDLGAHSDYLNQGGCKSLLGVLGGSVHD</sequence>
<dbReference type="Proteomes" id="UP001174839">
    <property type="component" value="Unassembled WGS sequence"/>
</dbReference>
<dbReference type="InterPro" id="IPR010181">
    <property type="entry name" value="CGCAxxGCC_motif"/>
</dbReference>
<feature type="transmembrane region" description="Helical" evidence="1">
    <location>
        <begin position="172"/>
        <end position="196"/>
    </location>
</feature>
<name>A0ABT7WDA5_9FLAO</name>
<gene>
    <name evidence="2" type="ORF">QU605_05320</name>
</gene>
<proteinExistence type="predicted"/>
<organism evidence="2 3">
    <name type="scientific">Robiginitalea aurantiaca</name>
    <dbReference type="NCBI Taxonomy" id="3056915"/>
    <lineage>
        <taxon>Bacteria</taxon>
        <taxon>Pseudomonadati</taxon>
        <taxon>Bacteroidota</taxon>
        <taxon>Flavobacteriia</taxon>
        <taxon>Flavobacteriales</taxon>
        <taxon>Flavobacteriaceae</taxon>
        <taxon>Robiginitalea</taxon>
    </lineage>
</organism>
<evidence type="ECO:0000313" key="2">
    <source>
        <dbReference type="EMBL" id="MDM9630878.1"/>
    </source>
</evidence>
<keyword evidence="3" id="KW-1185">Reference proteome</keyword>
<comment type="caution">
    <text evidence="2">The sequence shown here is derived from an EMBL/GenBank/DDBJ whole genome shotgun (WGS) entry which is preliminary data.</text>
</comment>